<evidence type="ECO:0000256" key="2">
    <source>
        <dbReference type="SAM" id="Phobius"/>
    </source>
</evidence>
<reference evidence="3 4" key="1">
    <citation type="submission" date="2019-06" db="EMBL/GenBank/DDBJ databases">
        <title>Quisquiliibacterium sp. nov., isolated from a maize field.</title>
        <authorList>
            <person name="Lin S.-Y."/>
            <person name="Tsai C.-F."/>
            <person name="Young C.-C."/>
        </authorList>
    </citation>
    <scope>NUCLEOTIDE SEQUENCE [LARGE SCALE GENOMIC DNA]</scope>
    <source>
        <strain evidence="3 4">CC-CFT501</strain>
    </source>
</reference>
<accession>A0A5C8P655</accession>
<dbReference type="EMBL" id="VDUY01000001">
    <property type="protein sequence ID" value="TXL68793.1"/>
    <property type="molecule type" value="Genomic_DNA"/>
</dbReference>
<dbReference type="AlphaFoldDB" id="A0A5C8P655"/>
<feature type="transmembrane region" description="Helical" evidence="2">
    <location>
        <begin position="97"/>
        <end position="122"/>
    </location>
</feature>
<keyword evidence="2" id="KW-0812">Transmembrane</keyword>
<dbReference type="PANTHER" id="PTHR33219:SF14">
    <property type="entry name" value="PROTEIN COFACTOR ASSEMBLY OF COMPLEX C SUBUNIT B CCB3, CHLOROPLASTIC-RELATED"/>
    <property type="match status" value="1"/>
</dbReference>
<keyword evidence="4" id="KW-1185">Reference proteome</keyword>
<organism evidence="3 4">
    <name type="scientific">Zeimonas arvi</name>
    <dbReference type="NCBI Taxonomy" id="2498847"/>
    <lineage>
        <taxon>Bacteria</taxon>
        <taxon>Pseudomonadati</taxon>
        <taxon>Pseudomonadota</taxon>
        <taxon>Betaproteobacteria</taxon>
        <taxon>Burkholderiales</taxon>
        <taxon>Burkholderiaceae</taxon>
        <taxon>Zeimonas</taxon>
    </lineage>
</organism>
<name>A0A5C8P655_9BURK</name>
<dbReference type="Pfam" id="PF02325">
    <property type="entry name" value="CCB3_YggT"/>
    <property type="match status" value="2"/>
</dbReference>
<protein>
    <submittedName>
        <fullName evidence="3">YggT family protein</fullName>
    </submittedName>
</protein>
<evidence type="ECO:0000313" key="3">
    <source>
        <dbReference type="EMBL" id="TXL68793.1"/>
    </source>
</evidence>
<keyword evidence="2" id="KW-1133">Transmembrane helix</keyword>
<dbReference type="PANTHER" id="PTHR33219">
    <property type="entry name" value="YLMG HOMOLOG PROTEIN 2, CHLOROPLASTIC"/>
    <property type="match status" value="1"/>
</dbReference>
<feature type="transmembrane region" description="Helical" evidence="2">
    <location>
        <begin position="64"/>
        <end position="85"/>
    </location>
</feature>
<dbReference type="OrthoDB" id="9806665at2"/>
<proteinExistence type="inferred from homology"/>
<comment type="caution">
    <text evidence="3">The sequence shown here is derived from an EMBL/GenBank/DDBJ whole genome shotgun (WGS) entry which is preliminary data.</text>
</comment>
<sequence length="186" mass="20221">MHQALWLLLETLGSLLATACLLRAYMNRVGLGARNPVGQFVVAITDWLVRPLRRVLPAGRTVDWASIMAGFVVSLVLAVLFVALFGGGRFPAPGAVLMLSVFWLFKWSLWLLTALVLMQAVLSWVNPHAPIAPTIAALTRPFLAPIRRVVPPIGGVDLSPLVLILLVQVLLTLLQSLLPGMMAFAR</sequence>
<evidence type="ECO:0000313" key="4">
    <source>
        <dbReference type="Proteomes" id="UP000321548"/>
    </source>
</evidence>
<gene>
    <name evidence="3" type="ORF">FHP08_03690</name>
</gene>
<dbReference type="Proteomes" id="UP000321548">
    <property type="component" value="Unassembled WGS sequence"/>
</dbReference>
<evidence type="ECO:0000256" key="1">
    <source>
        <dbReference type="ARBA" id="ARBA00010894"/>
    </source>
</evidence>
<keyword evidence="2" id="KW-0472">Membrane</keyword>
<dbReference type="GO" id="GO:0016020">
    <property type="term" value="C:membrane"/>
    <property type="evidence" value="ECO:0007669"/>
    <property type="project" value="InterPro"/>
</dbReference>
<dbReference type="InterPro" id="IPR003425">
    <property type="entry name" value="CCB3/YggT"/>
</dbReference>
<comment type="similarity">
    <text evidence="1">Belongs to the YggT family.</text>
</comment>
<feature type="transmembrane region" description="Helical" evidence="2">
    <location>
        <begin position="161"/>
        <end position="185"/>
    </location>
</feature>
<dbReference type="RefSeq" id="WP_147702929.1">
    <property type="nucleotide sequence ID" value="NZ_VDUY01000001.1"/>
</dbReference>